<keyword evidence="5" id="KW-0472">Membrane</keyword>
<evidence type="ECO:0000256" key="5">
    <source>
        <dbReference type="SAM" id="Phobius"/>
    </source>
</evidence>
<keyword evidence="2" id="KW-0560">Oxidoreductase</keyword>
<protein>
    <submittedName>
        <fullName evidence="6">Uncharacterized protein</fullName>
    </submittedName>
</protein>
<feature type="region of interest" description="Disordered" evidence="4">
    <location>
        <begin position="1"/>
        <end position="26"/>
    </location>
</feature>
<evidence type="ECO:0000256" key="2">
    <source>
        <dbReference type="ARBA" id="ARBA00023002"/>
    </source>
</evidence>
<sequence>MRFAGAKAIAAPKWSPDSPPHASASSDTSCRSILNVFAASHHRRTAVFNVKMPFGAIRDGFLPSSARLQSPRYAAVKEYDENERQSSFEETNSDTFDRPGARGNQWRDLVRMLLLGVTVFITAFAGTSAANAFRIAGCQVRKEHHFQNHAASAAVSVPEKGTRIPFLENVPMKPSNFTPDELLGLPALVESNKAWDALIGPSKGYIEIAHPEQYGLPPGVRHPTDPDKSVYGLAMTHQLHCLIRIRKIYYDFVDGRLTAESFHASPPLELTGILKLNHGSLHLNHCFDYLQEGISVDDSKVFLDALVIVESDIKDIEDHTSVSQVSRLHGHLIYHS</sequence>
<keyword evidence="5" id="KW-1133">Transmembrane helix</keyword>
<evidence type="ECO:0000256" key="1">
    <source>
        <dbReference type="ARBA" id="ARBA00004685"/>
    </source>
</evidence>
<dbReference type="PANTHER" id="PTHR33365:SF11">
    <property type="entry name" value="TAT PATHWAY SIGNAL SEQUENCE"/>
    <property type="match status" value="1"/>
</dbReference>
<keyword evidence="7" id="KW-1185">Reference proteome</keyword>
<name>F9X8I0_ZYMTI</name>
<evidence type="ECO:0000256" key="4">
    <source>
        <dbReference type="SAM" id="MobiDB-lite"/>
    </source>
</evidence>
<keyword evidence="5" id="KW-0812">Transmembrane</keyword>
<dbReference type="GO" id="GO:0016491">
    <property type="term" value="F:oxidoreductase activity"/>
    <property type="evidence" value="ECO:0007669"/>
    <property type="project" value="UniProtKB-KW"/>
</dbReference>
<dbReference type="InParanoid" id="F9X8I0"/>
<dbReference type="AlphaFoldDB" id="F9X8I0"/>
<dbReference type="GeneID" id="13397347"/>
<accession>F9X8I0</accession>
<dbReference type="EMBL" id="CM001199">
    <property type="protein sequence ID" value="EGP88363.1"/>
    <property type="molecule type" value="Genomic_DNA"/>
</dbReference>
<dbReference type="RefSeq" id="XP_003853387.1">
    <property type="nucleotide sequence ID" value="XM_003853339.1"/>
</dbReference>
<dbReference type="InterPro" id="IPR021765">
    <property type="entry name" value="UstYa-like"/>
</dbReference>
<proteinExistence type="inferred from homology"/>
<dbReference type="Pfam" id="PF11807">
    <property type="entry name" value="UstYa"/>
    <property type="match status" value="1"/>
</dbReference>
<feature type="transmembrane region" description="Helical" evidence="5">
    <location>
        <begin position="112"/>
        <end position="133"/>
    </location>
</feature>
<comment type="pathway">
    <text evidence="1">Mycotoxin biosynthesis.</text>
</comment>
<organism evidence="6 7">
    <name type="scientific">Zymoseptoria tritici (strain CBS 115943 / IPO323)</name>
    <name type="common">Speckled leaf blotch fungus</name>
    <name type="synonym">Septoria tritici</name>
    <dbReference type="NCBI Taxonomy" id="336722"/>
    <lineage>
        <taxon>Eukaryota</taxon>
        <taxon>Fungi</taxon>
        <taxon>Dikarya</taxon>
        <taxon>Ascomycota</taxon>
        <taxon>Pezizomycotina</taxon>
        <taxon>Dothideomycetes</taxon>
        <taxon>Dothideomycetidae</taxon>
        <taxon>Mycosphaerellales</taxon>
        <taxon>Mycosphaerellaceae</taxon>
        <taxon>Zymoseptoria</taxon>
    </lineage>
</organism>
<dbReference type="eggNOG" id="ENOG502RQ03">
    <property type="taxonomic scope" value="Eukaryota"/>
</dbReference>
<gene>
    <name evidence="6" type="ORF">MYCGRDRAFT_92614</name>
</gene>
<dbReference type="OrthoDB" id="3687641at2759"/>
<evidence type="ECO:0000256" key="3">
    <source>
        <dbReference type="ARBA" id="ARBA00035112"/>
    </source>
</evidence>
<evidence type="ECO:0000313" key="6">
    <source>
        <dbReference type="EMBL" id="EGP88363.1"/>
    </source>
</evidence>
<dbReference type="GO" id="GO:0043386">
    <property type="term" value="P:mycotoxin biosynthetic process"/>
    <property type="evidence" value="ECO:0007669"/>
    <property type="project" value="InterPro"/>
</dbReference>
<comment type="similarity">
    <text evidence="3">Belongs to the ustYa family.</text>
</comment>
<dbReference type="Proteomes" id="UP000008062">
    <property type="component" value="Chromosome 4"/>
</dbReference>
<dbReference type="PANTHER" id="PTHR33365">
    <property type="entry name" value="YALI0B05434P"/>
    <property type="match status" value="1"/>
</dbReference>
<feature type="region of interest" description="Disordered" evidence="4">
    <location>
        <begin position="79"/>
        <end position="100"/>
    </location>
</feature>
<evidence type="ECO:0000313" key="7">
    <source>
        <dbReference type="Proteomes" id="UP000008062"/>
    </source>
</evidence>
<reference evidence="6 7" key="1">
    <citation type="journal article" date="2011" name="PLoS Genet.">
        <title>Finished genome of the fungal wheat pathogen Mycosphaerella graminicola reveals dispensome structure, chromosome plasticity, and stealth pathogenesis.</title>
        <authorList>
            <person name="Goodwin S.B."/>
            <person name="Ben M'barek S."/>
            <person name="Dhillon B."/>
            <person name="Wittenberg A.H.J."/>
            <person name="Crane C.F."/>
            <person name="Hane J.K."/>
            <person name="Foster A.J."/>
            <person name="Van der Lee T.A.J."/>
            <person name="Grimwood J."/>
            <person name="Aerts A."/>
            <person name="Antoniw J."/>
            <person name="Bailey A."/>
            <person name="Bluhm B."/>
            <person name="Bowler J."/>
            <person name="Bristow J."/>
            <person name="van der Burgt A."/>
            <person name="Canto-Canche B."/>
            <person name="Churchill A.C.L."/>
            <person name="Conde-Ferraez L."/>
            <person name="Cools H.J."/>
            <person name="Coutinho P.M."/>
            <person name="Csukai M."/>
            <person name="Dehal P."/>
            <person name="De Wit P."/>
            <person name="Donzelli B."/>
            <person name="van de Geest H.C."/>
            <person name="van Ham R.C.H.J."/>
            <person name="Hammond-Kosack K.E."/>
            <person name="Henrissat B."/>
            <person name="Kilian A."/>
            <person name="Kobayashi A.K."/>
            <person name="Koopmann E."/>
            <person name="Kourmpetis Y."/>
            <person name="Kuzniar A."/>
            <person name="Lindquist E."/>
            <person name="Lombard V."/>
            <person name="Maliepaard C."/>
            <person name="Martins N."/>
            <person name="Mehrabi R."/>
            <person name="Nap J.P.H."/>
            <person name="Ponomarenko A."/>
            <person name="Rudd J.J."/>
            <person name="Salamov A."/>
            <person name="Schmutz J."/>
            <person name="Schouten H.J."/>
            <person name="Shapiro H."/>
            <person name="Stergiopoulos I."/>
            <person name="Torriani S.F.F."/>
            <person name="Tu H."/>
            <person name="de Vries R.P."/>
            <person name="Waalwijk C."/>
            <person name="Ware S.B."/>
            <person name="Wiebenga A."/>
            <person name="Zwiers L.-H."/>
            <person name="Oliver R.P."/>
            <person name="Grigoriev I.V."/>
            <person name="Kema G.H.J."/>
        </authorList>
    </citation>
    <scope>NUCLEOTIDE SEQUENCE [LARGE SCALE GENOMIC DNA]</scope>
    <source>
        <strain evidence="7">CBS 115943 / IPO323</strain>
    </source>
</reference>
<dbReference type="HOGENOM" id="CLU_071387_0_0_1"/>
<dbReference type="KEGG" id="ztr:MYCGRDRAFT_92614"/>